<feature type="transmembrane region" description="Helical" evidence="1">
    <location>
        <begin position="35"/>
        <end position="58"/>
    </location>
</feature>
<gene>
    <name evidence="2" type="ORF">A2925_04255</name>
</gene>
<dbReference type="Proteomes" id="UP000178256">
    <property type="component" value="Unassembled WGS sequence"/>
</dbReference>
<feature type="transmembrane region" description="Helical" evidence="1">
    <location>
        <begin position="70"/>
        <end position="94"/>
    </location>
</feature>
<keyword evidence="1" id="KW-0472">Membrane</keyword>
<comment type="caution">
    <text evidence="2">The sequence shown here is derived from an EMBL/GenBank/DDBJ whole genome shotgun (WGS) entry which is preliminary data.</text>
</comment>
<accession>A0A1F8GQ38</accession>
<feature type="transmembrane region" description="Helical" evidence="1">
    <location>
        <begin position="100"/>
        <end position="120"/>
    </location>
</feature>
<feature type="transmembrane region" description="Helical" evidence="1">
    <location>
        <begin position="187"/>
        <end position="209"/>
    </location>
</feature>
<feature type="transmembrane region" description="Helical" evidence="1">
    <location>
        <begin position="254"/>
        <end position="272"/>
    </location>
</feature>
<feature type="transmembrane region" description="Helical" evidence="1">
    <location>
        <begin position="157"/>
        <end position="175"/>
    </location>
</feature>
<dbReference type="AlphaFoldDB" id="A0A1F8GQ38"/>
<proteinExistence type="predicted"/>
<evidence type="ECO:0000256" key="1">
    <source>
        <dbReference type="SAM" id="Phobius"/>
    </source>
</evidence>
<dbReference type="EMBL" id="MGKL01000003">
    <property type="protein sequence ID" value="OGN26766.1"/>
    <property type="molecule type" value="Genomic_DNA"/>
</dbReference>
<feature type="transmembrane region" description="Helical" evidence="1">
    <location>
        <begin position="221"/>
        <end position="242"/>
    </location>
</feature>
<keyword evidence="1" id="KW-0812">Transmembrane</keyword>
<evidence type="ECO:0000313" key="3">
    <source>
        <dbReference type="Proteomes" id="UP000178256"/>
    </source>
</evidence>
<reference evidence="2 3" key="1">
    <citation type="journal article" date="2016" name="Nat. Commun.">
        <title>Thousands of microbial genomes shed light on interconnected biogeochemical processes in an aquifer system.</title>
        <authorList>
            <person name="Anantharaman K."/>
            <person name="Brown C.T."/>
            <person name="Hug L.A."/>
            <person name="Sharon I."/>
            <person name="Castelle C.J."/>
            <person name="Probst A.J."/>
            <person name="Thomas B.C."/>
            <person name="Singh A."/>
            <person name="Wilkins M.J."/>
            <person name="Karaoz U."/>
            <person name="Brodie E.L."/>
            <person name="Williams K.H."/>
            <person name="Hubbard S.S."/>
            <person name="Banfield J.F."/>
        </authorList>
    </citation>
    <scope>NUCLEOTIDE SEQUENCE [LARGE SCALE GENOMIC DNA]</scope>
</reference>
<feature type="transmembrane region" description="Helical" evidence="1">
    <location>
        <begin position="132"/>
        <end position="151"/>
    </location>
</feature>
<protein>
    <recommendedName>
        <fullName evidence="4">EamA domain-containing protein</fullName>
    </recommendedName>
</protein>
<keyword evidence="1" id="KW-1133">Transmembrane helix</keyword>
<feature type="transmembrane region" description="Helical" evidence="1">
    <location>
        <begin position="278"/>
        <end position="294"/>
    </location>
</feature>
<dbReference type="STRING" id="1802697.A2925_04255"/>
<name>A0A1F8GQ38_9BACT</name>
<evidence type="ECO:0008006" key="4">
    <source>
        <dbReference type="Google" id="ProtNLM"/>
    </source>
</evidence>
<organism evidence="2 3">
    <name type="scientific">Candidatus Yanofskybacteria bacterium RIFCSPLOWO2_01_FULL_44_22</name>
    <dbReference type="NCBI Taxonomy" id="1802697"/>
    <lineage>
        <taxon>Bacteria</taxon>
        <taxon>Candidatus Yanofskyibacteriota</taxon>
    </lineage>
</organism>
<sequence>MQVGERWMRWTLAEAGTKTSTKLLQKVVGVTASSWINAVFATTVISIVQVLVGLSVVTRQGKSLFPGVSQVTLSCAFGFVAFVMTTLSFVVFVFNGDIGVNTFIITLSIVPGAIIDRVFFGHKLNFRQWMGVLMAIFAGYAVLDFPSLSQAFKSPTWVWLSLATALLAAVNQGITQKNKAVDPFVKNFWGGLTTLISGVVSLLIVGSLSVFTDFSVSMQKIWLISALMGFIIVGMWSFNLLSYKGGASIALKKLVMNGSYLVTAMLGGVLIFNESLTAGKVSGILFFFIAFTLMDKGTWEFVRKSLGRKNEPANVV</sequence>
<evidence type="ECO:0000313" key="2">
    <source>
        <dbReference type="EMBL" id="OGN26766.1"/>
    </source>
</evidence>